<evidence type="ECO:0000313" key="7">
    <source>
        <dbReference type="EMBL" id="MET3526209.1"/>
    </source>
</evidence>
<dbReference type="SUPFAM" id="SSF52949">
    <property type="entry name" value="Macro domain-like"/>
    <property type="match status" value="1"/>
</dbReference>
<keyword evidence="8" id="KW-1185">Reference proteome</keyword>
<dbReference type="CDD" id="cd00433">
    <property type="entry name" value="Peptidase_M17"/>
    <property type="match status" value="1"/>
</dbReference>
<dbReference type="PRINTS" id="PR00481">
    <property type="entry name" value="LAMNOPPTDASE"/>
</dbReference>
<evidence type="ECO:0000256" key="4">
    <source>
        <dbReference type="ARBA" id="ARBA00022801"/>
    </source>
</evidence>
<evidence type="ECO:0000259" key="6">
    <source>
        <dbReference type="PROSITE" id="PS00631"/>
    </source>
</evidence>
<dbReference type="PANTHER" id="PTHR11963:SF20">
    <property type="entry name" value="PEPTIDASE B"/>
    <property type="match status" value="1"/>
</dbReference>
<keyword evidence="5" id="KW-0464">Manganese</keyword>
<dbReference type="InterPro" id="IPR000819">
    <property type="entry name" value="Peptidase_M17_C"/>
</dbReference>
<evidence type="ECO:0000256" key="1">
    <source>
        <dbReference type="ARBA" id="ARBA00009528"/>
    </source>
</evidence>
<dbReference type="InterPro" id="IPR043472">
    <property type="entry name" value="Macro_dom-like"/>
</dbReference>
<dbReference type="Proteomes" id="UP001549110">
    <property type="component" value="Unassembled WGS sequence"/>
</dbReference>
<dbReference type="InterPro" id="IPR011356">
    <property type="entry name" value="Leucine_aapep/pepB"/>
</dbReference>
<evidence type="ECO:0000256" key="2">
    <source>
        <dbReference type="ARBA" id="ARBA00022438"/>
    </source>
</evidence>
<organism evidence="7 8">
    <name type="scientific">Phenylobacterium koreense</name>
    <dbReference type="NCBI Taxonomy" id="266125"/>
    <lineage>
        <taxon>Bacteria</taxon>
        <taxon>Pseudomonadati</taxon>
        <taxon>Pseudomonadota</taxon>
        <taxon>Alphaproteobacteria</taxon>
        <taxon>Caulobacterales</taxon>
        <taxon>Caulobacteraceae</taxon>
        <taxon>Phenylobacterium</taxon>
    </lineage>
</organism>
<evidence type="ECO:0000313" key="8">
    <source>
        <dbReference type="Proteomes" id="UP001549110"/>
    </source>
</evidence>
<protein>
    <submittedName>
        <fullName evidence="7">Leucyl aminopeptidase</fullName>
        <ecNumber evidence="7">3.4.11.1</ecNumber>
    </submittedName>
</protein>
<proteinExistence type="inferred from homology"/>
<reference evidence="7 8" key="1">
    <citation type="submission" date="2024-06" db="EMBL/GenBank/DDBJ databases">
        <title>Genomic Encyclopedia of Type Strains, Phase IV (KMG-IV): sequencing the most valuable type-strain genomes for metagenomic binning, comparative biology and taxonomic classification.</title>
        <authorList>
            <person name="Goeker M."/>
        </authorList>
    </citation>
    <scope>NUCLEOTIDE SEQUENCE [LARGE SCALE GENOMIC DNA]</scope>
    <source>
        <strain evidence="7 8">DSM 17809</strain>
    </source>
</reference>
<dbReference type="RefSeq" id="WP_354297336.1">
    <property type="nucleotide sequence ID" value="NZ_JBEPLU010000001.1"/>
</dbReference>
<dbReference type="EC" id="3.4.11.1" evidence="7"/>
<dbReference type="EMBL" id="JBEPLU010000001">
    <property type="protein sequence ID" value="MET3526209.1"/>
    <property type="molecule type" value="Genomic_DNA"/>
</dbReference>
<dbReference type="PROSITE" id="PS00631">
    <property type="entry name" value="CYTOSOL_AP"/>
    <property type="match status" value="1"/>
</dbReference>
<accession>A0ABV2EGP2</accession>
<name>A0ABV2EGP2_9CAUL</name>
<keyword evidence="3" id="KW-0645">Protease</keyword>
<keyword evidence="4 7" id="KW-0378">Hydrolase</keyword>
<evidence type="ECO:0000256" key="3">
    <source>
        <dbReference type="ARBA" id="ARBA00022670"/>
    </source>
</evidence>
<dbReference type="Pfam" id="PF00883">
    <property type="entry name" value="Peptidase_M17"/>
    <property type="match status" value="1"/>
</dbReference>
<gene>
    <name evidence="7" type="ORF">ABID41_001304</name>
</gene>
<feature type="domain" description="Cytosol aminopeptidase" evidence="6">
    <location>
        <begin position="315"/>
        <end position="322"/>
    </location>
</feature>
<dbReference type="SUPFAM" id="SSF53187">
    <property type="entry name" value="Zn-dependent exopeptidases"/>
    <property type="match status" value="1"/>
</dbReference>
<dbReference type="GO" id="GO:0004177">
    <property type="term" value="F:aminopeptidase activity"/>
    <property type="evidence" value="ECO:0007669"/>
    <property type="project" value="UniProtKB-KW"/>
</dbReference>
<dbReference type="Pfam" id="PF21337">
    <property type="entry name" value="Peptidase_M17_N_1"/>
    <property type="match status" value="1"/>
</dbReference>
<comment type="caution">
    <text evidence="7">The sequence shown here is derived from an EMBL/GenBank/DDBJ whole genome shotgun (WGS) entry which is preliminary data.</text>
</comment>
<comment type="similarity">
    <text evidence="1">Belongs to the peptidase M17 family.</text>
</comment>
<evidence type="ECO:0000256" key="5">
    <source>
        <dbReference type="ARBA" id="ARBA00023211"/>
    </source>
</evidence>
<dbReference type="Gene3D" id="3.40.220.10">
    <property type="entry name" value="Leucine Aminopeptidase, subunit E, domain 1"/>
    <property type="match status" value="1"/>
</dbReference>
<sequence length="468" mass="49296">MSQAISPAMFEVIVDRAQGPAVPVRAVLEKDLPGFLEAAPAFVQGLAAAADFKAKSGQLLIVPGEDGAASQVLFGLGAGGDPQAFRALAAKLPAGDYRLEPAPAGLDLAEAALAFALGSYRFDRYKQKREAHPRLVVEGIDLDEVRHVAHACALARDMVNTPPNDMGPLQIETIAREIAEQYGAQITVVTGDGLLEANYPAVHAVGRAAAAQRAPRMIELSWGEAGRPLVALVGKGVVFDTGGLDIKPSAGMRLMKKDMGGAAHALALGRMVMAARLPVRLSILVPAVENAISGDAMRPGDVLDSRKGLTIEVGNTDAEGRLILADALTRAGELEPALTIDLATLTGAARAALGPQLPPFYTDDEELAGQIEAAMAAASDPLWRMPLWKGYVDSLDSDVADVKNDSDAWAQAGSVTAALFLQKFAPSGPWVHLDIFAWNPRGRPGWPSGGEAQAIRALYRMLKDRFAA</sequence>
<dbReference type="PANTHER" id="PTHR11963">
    <property type="entry name" value="LEUCINE AMINOPEPTIDASE-RELATED"/>
    <property type="match status" value="1"/>
</dbReference>
<keyword evidence="2 7" id="KW-0031">Aminopeptidase</keyword>
<dbReference type="Gene3D" id="3.40.630.10">
    <property type="entry name" value="Zn peptidases"/>
    <property type="match status" value="1"/>
</dbReference>
<dbReference type="InterPro" id="IPR048816">
    <property type="entry name" value="Peptidase_M17_N_1"/>
</dbReference>